<protein>
    <submittedName>
        <fullName evidence="1">Uncharacterized protein</fullName>
    </submittedName>
</protein>
<name>A0A2P5Y362_GOSBA</name>
<dbReference type="AlphaFoldDB" id="A0A2P5Y362"/>
<evidence type="ECO:0000313" key="2">
    <source>
        <dbReference type="Proteomes" id="UP000239757"/>
    </source>
</evidence>
<organism evidence="1 2">
    <name type="scientific">Gossypium barbadense</name>
    <name type="common">Sea Island cotton</name>
    <name type="synonym">Hibiscus barbadensis</name>
    <dbReference type="NCBI Taxonomy" id="3634"/>
    <lineage>
        <taxon>Eukaryota</taxon>
        <taxon>Viridiplantae</taxon>
        <taxon>Streptophyta</taxon>
        <taxon>Embryophyta</taxon>
        <taxon>Tracheophyta</taxon>
        <taxon>Spermatophyta</taxon>
        <taxon>Magnoliopsida</taxon>
        <taxon>eudicotyledons</taxon>
        <taxon>Gunneridae</taxon>
        <taxon>Pentapetalae</taxon>
        <taxon>rosids</taxon>
        <taxon>malvids</taxon>
        <taxon>Malvales</taxon>
        <taxon>Malvaceae</taxon>
        <taxon>Malvoideae</taxon>
        <taxon>Gossypium</taxon>
    </lineage>
</organism>
<accession>A0A2P5Y362</accession>
<proteinExistence type="predicted"/>
<reference evidence="1 2" key="1">
    <citation type="submission" date="2015-01" db="EMBL/GenBank/DDBJ databases">
        <title>Genome of allotetraploid Gossypium barbadense reveals genomic plasticity and fiber elongation in cotton evolution.</title>
        <authorList>
            <person name="Chen X."/>
            <person name="Liu X."/>
            <person name="Zhao B."/>
            <person name="Zheng H."/>
            <person name="Hu Y."/>
            <person name="Lu G."/>
            <person name="Yang C."/>
            <person name="Chen J."/>
            <person name="Shan C."/>
            <person name="Zhang L."/>
            <person name="Zhou Y."/>
            <person name="Wang L."/>
            <person name="Guo W."/>
            <person name="Bai Y."/>
            <person name="Ruan J."/>
            <person name="Shangguan X."/>
            <person name="Mao Y."/>
            <person name="Jiang J."/>
            <person name="Zhu Y."/>
            <person name="Lei J."/>
            <person name="Kang H."/>
            <person name="Chen S."/>
            <person name="He X."/>
            <person name="Wang R."/>
            <person name="Wang Y."/>
            <person name="Chen J."/>
            <person name="Wang L."/>
            <person name="Yu S."/>
            <person name="Wang B."/>
            <person name="Wei J."/>
            <person name="Song S."/>
            <person name="Lu X."/>
            <person name="Gao Z."/>
            <person name="Gu W."/>
            <person name="Deng X."/>
            <person name="Ma D."/>
            <person name="Wang S."/>
            <person name="Liang W."/>
            <person name="Fang L."/>
            <person name="Cai C."/>
            <person name="Zhu X."/>
            <person name="Zhou B."/>
            <person name="Zhang Y."/>
            <person name="Chen Z."/>
            <person name="Xu S."/>
            <person name="Zhu R."/>
            <person name="Wang S."/>
            <person name="Zhang T."/>
            <person name="Zhao G."/>
        </authorList>
    </citation>
    <scope>NUCLEOTIDE SEQUENCE [LARGE SCALE GENOMIC DNA]</scope>
    <source>
        <strain evidence="2">cv. Xinhai21</strain>
        <tissue evidence="1">Leaf</tissue>
    </source>
</reference>
<dbReference type="EMBL" id="KZ663784">
    <property type="protein sequence ID" value="PPS10030.1"/>
    <property type="molecule type" value="Genomic_DNA"/>
</dbReference>
<evidence type="ECO:0000313" key="1">
    <source>
        <dbReference type="EMBL" id="PPS10030.1"/>
    </source>
</evidence>
<gene>
    <name evidence="1" type="ORF">GOBAR_AA10600</name>
</gene>
<sequence length="112" mass="12300">MLKVYAPCLPNGKEIMDGVELISSGPENSRSKRQYMLDYRRGQVSEVWFDTWIVELGLVVHHCCNPAIADDRVMVQDTVRTSGELDWGCLVVARATTVVAISMAGGEGDVAN</sequence>
<dbReference type="Proteomes" id="UP000239757">
    <property type="component" value="Unassembled WGS sequence"/>
</dbReference>